<evidence type="ECO:0000256" key="6">
    <source>
        <dbReference type="ARBA" id="ARBA00022842"/>
    </source>
</evidence>
<comment type="cofactor">
    <cofactor evidence="10">
        <name>Mg(2+)</name>
        <dbReference type="ChEBI" id="CHEBI:18420"/>
    </cofactor>
    <text evidence="10">Binds 1 Mg(2+) ion per subunit.</text>
</comment>
<protein>
    <recommendedName>
        <fullName evidence="10">dITP/XTP pyrophosphatase</fullName>
        <ecNumber evidence="10">3.6.1.66</ecNumber>
    </recommendedName>
    <alternativeName>
        <fullName evidence="10">Non-canonical purine NTP pyrophosphatase</fullName>
    </alternativeName>
    <alternativeName>
        <fullName evidence="10">Non-standard purine NTP pyrophosphatase</fullName>
    </alternativeName>
    <alternativeName>
        <fullName evidence="10">Nucleoside-triphosphate diphosphatase</fullName>
    </alternativeName>
    <alternativeName>
        <fullName evidence="10">Nucleoside-triphosphate pyrophosphatase</fullName>
        <shortName evidence="10">NTPase</shortName>
    </alternativeName>
</protein>
<name>A0A7V5XZP1_UNCW3</name>
<keyword evidence="6 10" id="KW-0460">Magnesium</keyword>
<feature type="active site" description="Proton acceptor" evidence="10">
    <location>
        <position position="69"/>
    </location>
</feature>
<dbReference type="Pfam" id="PF01725">
    <property type="entry name" value="Ham1p_like"/>
    <property type="match status" value="1"/>
</dbReference>
<dbReference type="EC" id="3.6.1.66" evidence="10"/>
<feature type="binding site" evidence="10">
    <location>
        <begin position="7"/>
        <end position="12"/>
    </location>
    <ligand>
        <name>substrate</name>
    </ligand>
</feature>
<dbReference type="GO" id="GO:0036220">
    <property type="term" value="F:ITP diphosphatase activity"/>
    <property type="evidence" value="ECO:0007669"/>
    <property type="project" value="UniProtKB-UniRule"/>
</dbReference>
<comment type="subunit">
    <text evidence="2 10">Homodimer.</text>
</comment>
<dbReference type="InterPro" id="IPR029001">
    <property type="entry name" value="ITPase-like_fam"/>
</dbReference>
<dbReference type="FunFam" id="3.90.950.10:FF:000001">
    <property type="entry name" value="dITP/XTP pyrophosphatase"/>
    <property type="match status" value="1"/>
</dbReference>
<dbReference type="GO" id="GO:0046872">
    <property type="term" value="F:metal ion binding"/>
    <property type="evidence" value="ECO:0007669"/>
    <property type="project" value="UniProtKB-KW"/>
</dbReference>
<evidence type="ECO:0000256" key="3">
    <source>
        <dbReference type="ARBA" id="ARBA00022723"/>
    </source>
</evidence>
<evidence type="ECO:0000256" key="7">
    <source>
        <dbReference type="ARBA" id="ARBA00023080"/>
    </source>
</evidence>
<comment type="catalytic activity">
    <reaction evidence="10">
        <text>ITP + H2O = IMP + diphosphate + H(+)</text>
        <dbReference type="Rhea" id="RHEA:29399"/>
        <dbReference type="ChEBI" id="CHEBI:15377"/>
        <dbReference type="ChEBI" id="CHEBI:15378"/>
        <dbReference type="ChEBI" id="CHEBI:33019"/>
        <dbReference type="ChEBI" id="CHEBI:58053"/>
        <dbReference type="ChEBI" id="CHEBI:61402"/>
        <dbReference type="EC" id="3.6.1.66"/>
    </reaction>
</comment>
<dbReference type="SUPFAM" id="SSF52972">
    <property type="entry name" value="ITPase-like"/>
    <property type="match status" value="1"/>
</dbReference>
<evidence type="ECO:0000256" key="8">
    <source>
        <dbReference type="ARBA" id="ARBA00051875"/>
    </source>
</evidence>
<dbReference type="CDD" id="cd00515">
    <property type="entry name" value="HAM1"/>
    <property type="match status" value="1"/>
</dbReference>
<feature type="binding site" evidence="10">
    <location>
        <begin position="151"/>
        <end position="154"/>
    </location>
    <ligand>
        <name>substrate</name>
    </ligand>
</feature>
<dbReference type="GO" id="GO:0009117">
    <property type="term" value="P:nucleotide metabolic process"/>
    <property type="evidence" value="ECO:0007669"/>
    <property type="project" value="UniProtKB-KW"/>
</dbReference>
<dbReference type="InterPro" id="IPR020922">
    <property type="entry name" value="dITP/XTP_pyrophosphatase"/>
</dbReference>
<evidence type="ECO:0000256" key="5">
    <source>
        <dbReference type="ARBA" id="ARBA00022801"/>
    </source>
</evidence>
<comment type="caution">
    <text evidence="12">The sequence shown here is derived from an EMBL/GenBank/DDBJ whole genome shotgun (WGS) entry which is preliminary data.</text>
</comment>
<organism evidence="12">
    <name type="scientific">candidate division WOR-3 bacterium</name>
    <dbReference type="NCBI Taxonomy" id="2052148"/>
    <lineage>
        <taxon>Bacteria</taxon>
        <taxon>Bacteria division WOR-3</taxon>
    </lineage>
</organism>
<dbReference type="AlphaFoldDB" id="A0A7V5XZP1"/>
<sequence length="199" mass="22456">MKIFLGTNNQGKIKEIKEILSDLNLEILTPQDLKIEFKCQEDGDTFYENAYKKAITGLLQTGYITIGEDSGLMIDYLKGAPGIFSSHFAKKGDDKANIKKVLSLLKGIKKNKRKAKFKSVICLALSLKKVKFFEGECEGYISEKAMGKEGFGYDPIFIPKGYKKTFAQLGKEKNKISHRAKALQKLKEYLATLIKKEEQ</sequence>
<comment type="caution">
    <text evidence="10">Lacks conserved residue(s) required for the propagation of feature annotation.</text>
</comment>
<comment type="similarity">
    <text evidence="1 10 11">Belongs to the HAM1 NTPase family.</text>
</comment>
<comment type="catalytic activity">
    <reaction evidence="8 10">
        <text>dITP + H2O = dIMP + diphosphate + H(+)</text>
        <dbReference type="Rhea" id="RHEA:28342"/>
        <dbReference type="ChEBI" id="CHEBI:15377"/>
        <dbReference type="ChEBI" id="CHEBI:15378"/>
        <dbReference type="ChEBI" id="CHEBI:33019"/>
        <dbReference type="ChEBI" id="CHEBI:61194"/>
        <dbReference type="ChEBI" id="CHEBI:61382"/>
        <dbReference type="EC" id="3.6.1.66"/>
    </reaction>
</comment>
<feature type="binding site" evidence="10">
    <location>
        <position position="69"/>
    </location>
    <ligand>
        <name>Mg(2+)</name>
        <dbReference type="ChEBI" id="CHEBI:18420"/>
    </ligand>
</feature>
<dbReference type="EMBL" id="DTHS01000019">
    <property type="protein sequence ID" value="HHR48532.1"/>
    <property type="molecule type" value="Genomic_DNA"/>
</dbReference>
<evidence type="ECO:0000256" key="4">
    <source>
        <dbReference type="ARBA" id="ARBA00022741"/>
    </source>
</evidence>
<reference evidence="12" key="1">
    <citation type="journal article" date="2020" name="mSystems">
        <title>Genome- and Community-Level Interaction Insights into Carbon Utilization and Element Cycling Functions of Hydrothermarchaeota in Hydrothermal Sediment.</title>
        <authorList>
            <person name="Zhou Z."/>
            <person name="Liu Y."/>
            <person name="Xu W."/>
            <person name="Pan J."/>
            <person name="Luo Z.H."/>
            <person name="Li M."/>
        </authorList>
    </citation>
    <scope>NUCLEOTIDE SEQUENCE [LARGE SCALE GENOMIC DNA]</scope>
    <source>
        <strain evidence="12">SpSt-791</strain>
    </source>
</reference>
<feature type="binding site" evidence="10">
    <location>
        <position position="173"/>
    </location>
    <ligand>
        <name>substrate</name>
    </ligand>
</feature>
<comment type="catalytic activity">
    <reaction evidence="9 10">
        <text>XTP + H2O = XMP + diphosphate + H(+)</text>
        <dbReference type="Rhea" id="RHEA:28610"/>
        <dbReference type="ChEBI" id="CHEBI:15377"/>
        <dbReference type="ChEBI" id="CHEBI:15378"/>
        <dbReference type="ChEBI" id="CHEBI:33019"/>
        <dbReference type="ChEBI" id="CHEBI:57464"/>
        <dbReference type="ChEBI" id="CHEBI:61314"/>
        <dbReference type="EC" id="3.6.1.66"/>
    </reaction>
</comment>
<dbReference type="GO" id="GO:0005829">
    <property type="term" value="C:cytosol"/>
    <property type="evidence" value="ECO:0007669"/>
    <property type="project" value="TreeGrafter"/>
</dbReference>
<dbReference type="GO" id="GO:0009146">
    <property type="term" value="P:purine nucleoside triphosphate catabolic process"/>
    <property type="evidence" value="ECO:0007669"/>
    <property type="project" value="UniProtKB-UniRule"/>
</dbReference>
<dbReference type="GO" id="GO:0036222">
    <property type="term" value="F:XTP diphosphatase activity"/>
    <property type="evidence" value="ECO:0007669"/>
    <property type="project" value="UniProtKB-UniRule"/>
</dbReference>
<keyword evidence="3 10" id="KW-0479">Metal-binding</keyword>
<gene>
    <name evidence="12" type="primary">rdgB</name>
    <name evidence="12" type="ORF">ENV79_02675</name>
</gene>
<dbReference type="PANTHER" id="PTHR11067:SF9">
    <property type="entry name" value="INOSINE TRIPHOSPHATE PYROPHOSPHATASE"/>
    <property type="match status" value="1"/>
</dbReference>
<proteinExistence type="inferred from homology"/>
<dbReference type="Gene3D" id="3.90.950.10">
    <property type="match status" value="1"/>
</dbReference>
<dbReference type="NCBIfam" id="TIGR00042">
    <property type="entry name" value="RdgB/HAM1 family non-canonical purine NTP pyrophosphatase"/>
    <property type="match status" value="1"/>
</dbReference>
<dbReference type="HAMAP" id="MF_01405">
    <property type="entry name" value="Non_canon_purine_NTPase"/>
    <property type="match status" value="1"/>
</dbReference>
<dbReference type="GO" id="GO:0017111">
    <property type="term" value="F:ribonucleoside triphosphate phosphatase activity"/>
    <property type="evidence" value="ECO:0007669"/>
    <property type="project" value="InterPro"/>
</dbReference>
<evidence type="ECO:0000256" key="10">
    <source>
        <dbReference type="HAMAP-Rule" id="MF_01405"/>
    </source>
</evidence>
<keyword evidence="4 10" id="KW-0547">Nucleotide-binding</keyword>
<feature type="binding site" evidence="10">
    <location>
        <begin position="178"/>
        <end position="179"/>
    </location>
    <ligand>
        <name>substrate</name>
    </ligand>
</feature>
<evidence type="ECO:0000256" key="11">
    <source>
        <dbReference type="RuleBase" id="RU003781"/>
    </source>
</evidence>
<feature type="binding site" evidence="10">
    <location>
        <position position="70"/>
    </location>
    <ligand>
        <name>substrate</name>
    </ligand>
</feature>
<keyword evidence="7 10" id="KW-0546">Nucleotide metabolism</keyword>
<evidence type="ECO:0000256" key="2">
    <source>
        <dbReference type="ARBA" id="ARBA00011738"/>
    </source>
</evidence>
<dbReference type="PANTHER" id="PTHR11067">
    <property type="entry name" value="INOSINE TRIPHOSPHATE PYROPHOSPHATASE/HAM1 PROTEIN"/>
    <property type="match status" value="1"/>
</dbReference>
<comment type="function">
    <text evidence="10">Pyrophosphatase that catalyzes the hydrolysis of nucleoside triphosphates to their monophosphate derivatives, with a high preference for the non-canonical purine nucleotides XTP (xanthosine triphosphate), dITP (deoxyinosine triphosphate) and ITP. Seems to function as a house-cleaning enzyme that removes non-canonical purine nucleotides from the nucleotide pool, thus preventing their incorporation into DNA/RNA and avoiding chromosomal lesions.</text>
</comment>
<dbReference type="GO" id="GO:0035870">
    <property type="term" value="F:dITP diphosphatase activity"/>
    <property type="evidence" value="ECO:0007669"/>
    <property type="project" value="UniProtKB-UniRule"/>
</dbReference>
<dbReference type="GO" id="GO:0000166">
    <property type="term" value="F:nucleotide binding"/>
    <property type="evidence" value="ECO:0007669"/>
    <property type="project" value="UniProtKB-KW"/>
</dbReference>
<dbReference type="InterPro" id="IPR002637">
    <property type="entry name" value="RdgB/HAM1"/>
</dbReference>
<evidence type="ECO:0000256" key="1">
    <source>
        <dbReference type="ARBA" id="ARBA00008023"/>
    </source>
</evidence>
<evidence type="ECO:0000313" key="12">
    <source>
        <dbReference type="EMBL" id="HHR48532.1"/>
    </source>
</evidence>
<accession>A0A7V5XZP1</accession>
<keyword evidence="5 10" id="KW-0378">Hydrolase</keyword>
<evidence type="ECO:0000256" key="9">
    <source>
        <dbReference type="ARBA" id="ARBA00052017"/>
    </source>
</evidence>